<dbReference type="OrthoDB" id="3226at2759"/>
<accession>A0A6V7U9V9</accession>
<evidence type="ECO:0000313" key="2">
    <source>
        <dbReference type="Proteomes" id="UP000580250"/>
    </source>
</evidence>
<dbReference type="Proteomes" id="UP000580250">
    <property type="component" value="Unassembled WGS sequence"/>
</dbReference>
<gene>
    <name evidence="1" type="ORF">MENT_LOCUS9899</name>
</gene>
<organism evidence="1 2">
    <name type="scientific">Meloidogyne enterolobii</name>
    <name type="common">Root-knot nematode worm</name>
    <name type="synonym">Meloidogyne mayaguensis</name>
    <dbReference type="NCBI Taxonomy" id="390850"/>
    <lineage>
        <taxon>Eukaryota</taxon>
        <taxon>Metazoa</taxon>
        <taxon>Ecdysozoa</taxon>
        <taxon>Nematoda</taxon>
        <taxon>Chromadorea</taxon>
        <taxon>Rhabditida</taxon>
        <taxon>Tylenchina</taxon>
        <taxon>Tylenchomorpha</taxon>
        <taxon>Tylenchoidea</taxon>
        <taxon>Meloidogynidae</taxon>
        <taxon>Meloidogyninae</taxon>
        <taxon>Meloidogyne</taxon>
    </lineage>
</organism>
<proteinExistence type="predicted"/>
<evidence type="ECO:0000313" key="1">
    <source>
        <dbReference type="EMBL" id="CAD2150081.1"/>
    </source>
</evidence>
<comment type="caution">
    <text evidence="1">The sequence shown here is derived from an EMBL/GenBank/DDBJ whole genome shotgun (WGS) entry which is preliminary data.</text>
</comment>
<dbReference type="AlphaFoldDB" id="A0A6V7U9V9"/>
<sequence>MFGQLGNQMFRFASLYAIGQVLNRTPIYDYNENQMLIIDKELKEIFPNFYSRIYYLVNLFFNLFFKNIY</sequence>
<name>A0A6V7U9V9_MELEN</name>
<dbReference type="EMBL" id="CAJEWN010000045">
    <property type="protein sequence ID" value="CAD2150081.1"/>
    <property type="molecule type" value="Genomic_DNA"/>
</dbReference>
<reference evidence="1 2" key="1">
    <citation type="submission" date="2020-08" db="EMBL/GenBank/DDBJ databases">
        <authorList>
            <person name="Koutsovoulos G."/>
            <person name="Danchin GJ E."/>
        </authorList>
    </citation>
    <scope>NUCLEOTIDE SEQUENCE [LARGE SCALE GENOMIC DNA]</scope>
</reference>
<protein>
    <submittedName>
        <fullName evidence="1">Uncharacterized protein</fullName>
    </submittedName>
</protein>